<name>A0ACD5W206_AVESA</name>
<proteinExistence type="predicted"/>
<dbReference type="EnsemblPlants" id="AVESA.00010b.r2.3DG0551520.1">
    <property type="protein sequence ID" value="AVESA.00010b.r2.3DG0551520.1.CDS.1"/>
    <property type="gene ID" value="AVESA.00010b.r2.3DG0551520"/>
</dbReference>
<protein>
    <submittedName>
        <fullName evidence="1">Uncharacterized protein</fullName>
    </submittedName>
</protein>
<accession>A0ACD5W206</accession>
<sequence length="77" mass="7542">MSTSGRAPVSRGPVITKTPSGNPLPRRGQVKESIAKHIVAATASVLVCDAGAVGGGGKKSAGGKILPAPPGSAKKQK</sequence>
<dbReference type="Proteomes" id="UP001732700">
    <property type="component" value="Chromosome 3D"/>
</dbReference>
<reference evidence="1" key="1">
    <citation type="submission" date="2021-05" db="EMBL/GenBank/DDBJ databases">
        <authorList>
            <person name="Scholz U."/>
            <person name="Mascher M."/>
            <person name="Fiebig A."/>
        </authorList>
    </citation>
    <scope>NUCLEOTIDE SEQUENCE [LARGE SCALE GENOMIC DNA]</scope>
</reference>
<reference evidence="1" key="2">
    <citation type="submission" date="2025-09" db="UniProtKB">
        <authorList>
            <consortium name="EnsemblPlants"/>
        </authorList>
    </citation>
    <scope>IDENTIFICATION</scope>
</reference>
<evidence type="ECO:0000313" key="1">
    <source>
        <dbReference type="EnsemblPlants" id="AVESA.00010b.r2.3DG0551520.1.CDS.1"/>
    </source>
</evidence>
<keyword evidence="2" id="KW-1185">Reference proteome</keyword>
<evidence type="ECO:0000313" key="2">
    <source>
        <dbReference type="Proteomes" id="UP001732700"/>
    </source>
</evidence>
<organism evidence="1 2">
    <name type="scientific">Avena sativa</name>
    <name type="common">Oat</name>
    <dbReference type="NCBI Taxonomy" id="4498"/>
    <lineage>
        <taxon>Eukaryota</taxon>
        <taxon>Viridiplantae</taxon>
        <taxon>Streptophyta</taxon>
        <taxon>Embryophyta</taxon>
        <taxon>Tracheophyta</taxon>
        <taxon>Spermatophyta</taxon>
        <taxon>Magnoliopsida</taxon>
        <taxon>Liliopsida</taxon>
        <taxon>Poales</taxon>
        <taxon>Poaceae</taxon>
        <taxon>BOP clade</taxon>
        <taxon>Pooideae</taxon>
        <taxon>Poodae</taxon>
        <taxon>Poeae</taxon>
        <taxon>Poeae Chloroplast Group 1 (Aveneae type)</taxon>
        <taxon>Aveninae</taxon>
        <taxon>Avena</taxon>
    </lineage>
</organism>